<feature type="compositionally biased region" description="Pro residues" evidence="1">
    <location>
        <begin position="435"/>
        <end position="447"/>
    </location>
</feature>
<feature type="compositionally biased region" description="Basic and acidic residues" evidence="1">
    <location>
        <begin position="543"/>
        <end position="556"/>
    </location>
</feature>
<feature type="compositionally biased region" description="Basic and acidic residues" evidence="1">
    <location>
        <begin position="475"/>
        <end position="513"/>
    </location>
</feature>
<gene>
    <name evidence="2" type="ORF">Cvel_24743</name>
</gene>
<feature type="compositionally biased region" description="Basic and acidic residues" evidence="1">
    <location>
        <begin position="373"/>
        <end position="388"/>
    </location>
</feature>
<dbReference type="VEuPathDB" id="CryptoDB:Cvel_24743"/>
<feature type="compositionally biased region" description="Polar residues" evidence="1">
    <location>
        <begin position="465"/>
        <end position="474"/>
    </location>
</feature>
<reference evidence="2" key="1">
    <citation type="submission" date="2014-11" db="EMBL/GenBank/DDBJ databases">
        <authorList>
            <person name="Otto D Thomas"/>
            <person name="Naeem Raeece"/>
        </authorList>
    </citation>
    <scope>NUCLEOTIDE SEQUENCE</scope>
</reference>
<feature type="region of interest" description="Disordered" evidence="1">
    <location>
        <begin position="289"/>
        <end position="640"/>
    </location>
</feature>
<feature type="compositionally biased region" description="Low complexity" evidence="1">
    <location>
        <begin position="421"/>
        <end position="434"/>
    </location>
</feature>
<feature type="compositionally biased region" description="Acidic residues" evidence="1">
    <location>
        <begin position="227"/>
        <end position="240"/>
    </location>
</feature>
<feature type="compositionally biased region" description="Polar residues" evidence="1">
    <location>
        <begin position="389"/>
        <end position="420"/>
    </location>
</feature>
<evidence type="ECO:0000256" key="1">
    <source>
        <dbReference type="SAM" id="MobiDB-lite"/>
    </source>
</evidence>
<feature type="region of interest" description="Disordered" evidence="1">
    <location>
        <begin position="96"/>
        <end position="142"/>
    </location>
</feature>
<feature type="compositionally biased region" description="Basic and acidic residues" evidence="1">
    <location>
        <begin position="96"/>
        <end position="106"/>
    </location>
</feature>
<feature type="region of interest" description="Disordered" evidence="1">
    <location>
        <begin position="223"/>
        <end position="251"/>
    </location>
</feature>
<protein>
    <submittedName>
        <fullName evidence="2">Uncharacterized protein</fullName>
    </submittedName>
</protein>
<organism evidence="2">
    <name type="scientific">Chromera velia CCMP2878</name>
    <dbReference type="NCBI Taxonomy" id="1169474"/>
    <lineage>
        <taxon>Eukaryota</taxon>
        <taxon>Sar</taxon>
        <taxon>Alveolata</taxon>
        <taxon>Colpodellida</taxon>
        <taxon>Chromeraceae</taxon>
        <taxon>Chromera</taxon>
    </lineage>
</organism>
<feature type="compositionally biased region" description="Polar residues" evidence="1">
    <location>
        <begin position="352"/>
        <end position="361"/>
    </location>
</feature>
<sequence>MHEQLWLSCPRPSCNDQKVRKGTPLGQVPGIHSRRSGSLHLLGTSPRRRTVRTENVTMLLGPYLPQSAEPSSSFSKRKKGNKTLLDICSLSSREFGRRVSKRENGRKSRGTGTDVTGADSRLLNQRHASSSSASSFSTQTKPSEKAQQLWVAADVAGVRTRPSSSSLSSVYGGVAGGGTGARRPPSSSFLEGLRLSGTRGRQAARRELQTEMDLEVELMIGRLGREAEEEEEEEREEGMESEMNSEGARGVLDLDHVDANPTQCTEGVEGQIERGGSEEFVFVTQSADASDFVSGAESESGYSDPTKKEHKQKQQRERGQKQQKRVKGKEEKDPFEDSRSVSPEPEPALSLCLQTTETQVETLAVGEFSAQRKATERRETRQEGDRHTVSQNKTTSRSNRLLIQTNDPNKNSGPHTQLNSPPVHRPIIPRLRIPPQLPAPSPKPPPGSHSTPLQDPHWLLLGRQGSIQQALTMTETERETVSSSADKARDPCRERETGKRPDWQEQREKEKGRLLCSPVLLQSQQKEKLAIDGKSAKSSSNRDSSKRQNQQKEIRQGQHPSQKVPLSLKGKLNTCLGGASAPSDKRPQRSRPATAGGARFRSGPQLSLSAAPNRPADLHSLRPLPDTTATPSPSPSHPHCSFLFQERISRLPLPTALPKEASPDSNYLQIAEDLWKTKGSKGSVSGLGHWDEKGSVQREVLQILGDSQESLQTPLDFSSVPSSDNAMGILVPSSDDVAGTAGVYPFSAEREESREGKEDSVSPSVASILHLVLQPG</sequence>
<accession>A0A0G4H5A6</accession>
<feature type="compositionally biased region" description="Basic and acidic residues" evidence="1">
    <location>
        <begin position="525"/>
        <end position="535"/>
    </location>
</feature>
<name>A0A0G4H5A6_9ALVE</name>
<dbReference type="EMBL" id="CDMZ01001895">
    <property type="protein sequence ID" value="CEM38971.1"/>
    <property type="molecule type" value="Genomic_DNA"/>
</dbReference>
<feature type="region of interest" description="Disordered" evidence="1">
    <location>
        <begin position="176"/>
        <end position="196"/>
    </location>
</feature>
<proteinExistence type="predicted"/>
<feature type="compositionally biased region" description="Basic and acidic residues" evidence="1">
    <location>
        <begin position="328"/>
        <end position="339"/>
    </location>
</feature>
<evidence type="ECO:0000313" key="2">
    <source>
        <dbReference type="EMBL" id="CEM38971.1"/>
    </source>
</evidence>
<dbReference type="AlphaFoldDB" id="A0A0G4H5A6"/>
<feature type="compositionally biased region" description="Low complexity" evidence="1">
    <location>
        <begin position="128"/>
        <end position="137"/>
    </location>
</feature>
<feature type="region of interest" description="Disordered" evidence="1">
    <location>
        <begin position="17"/>
        <end position="41"/>
    </location>
</feature>